<dbReference type="GO" id="GO:0019350">
    <property type="term" value="P:teichoic acid biosynthetic process"/>
    <property type="evidence" value="ECO:0007669"/>
    <property type="project" value="UniProtKB-KW"/>
</dbReference>
<keyword evidence="4 7" id="KW-0808">Transferase</keyword>
<dbReference type="SUPFAM" id="SSF53756">
    <property type="entry name" value="UDP-Glycosyltransferase/glycogen phosphorylase"/>
    <property type="match status" value="1"/>
</dbReference>
<evidence type="ECO:0000256" key="1">
    <source>
        <dbReference type="ARBA" id="ARBA00004202"/>
    </source>
</evidence>
<dbReference type="OrthoDB" id="9811865at2"/>
<dbReference type="PANTHER" id="PTHR37316:SF3">
    <property type="entry name" value="TEICHOIC ACID GLYCEROL-PHOSPHATE TRANSFERASE"/>
    <property type="match status" value="1"/>
</dbReference>
<organism evidence="7 8">
    <name type="scientific">Chryseomicrobium excrementi</name>
    <dbReference type="NCBI Taxonomy" id="2041346"/>
    <lineage>
        <taxon>Bacteria</taxon>
        <taxon>Bacillati</taxon>
        <taxon>Bacillota</taxon>
        <taxon>Bacilli</taxon>
        <taxon>Bacillales</taxon>
        <taxon>Caryophanaceae</taxon>
        <taxon>Chryseomicrobium</taxon>
    </lineage>
</organism>
<dbReference type="Gene3D" id="3.40.50.11820">
    <property type="match status" value="1"/>
</dbReference>
<comment type="caution">
    <text evidence="7">The sequence shown here is derived from an EMBL/GenBank/DDBJ whole genome shotgun (WGS) entry which is preliminary data.</text>
</comment>
<dbReference type="GO" id="GO:0005886">
    <property type="term" value="C:plasma membrane"/>
    <property type="evidence" value="ECO:0007669"/>
    <property type="project" value="UniProtKB-SubCell"/>
</dbReference>
<evidence type="ECO:0000256" key="2">
    <source>
        <dbReference type="ARBA" id="ARBA00010488"/>
    </source>
</evidence>
<evidence type="ECO:0000313" key="7">
    <source>
        <dbReference type="EMBL" id="PJK17015.1"/>
    </source>
</evidence>
<reference evidence="7 8" key="1">
    <citation type="submission" date="2017-10" db="EMBL/GenBank/DDBJ databases">
        <title>Draft genome of Chryseomicrobium casticus sp. nov.</title>
        <authorList>
            <person name="Chakraborty R."/>
            <person name="Saha T."/>
        </authorList>
    </citation>
    <scope>NUCLEOTIDE SEQUENCE [LARGE SCALE GENOMIC DNA]</scope>
    <source>
        <strain evidence="7 8">ET03</strain>
    </source>
</reference>
<proteinExistence type="inferred from homology"/>
<comment type="subcellular location">
    <subcellularLocation>
        <location evidence="1">Cell membrane</location>
        <topology evidence="1">Peripheral membrane protein</topology>
    </subcellularLocation>
</comment>
<dbReference type="Proteomes" id="UP000228680">
    <property type="component" value="Unassembled WGS sequence"/>
</dbReference>
<gene>
    <name evidence="7" type="ORF">CQS04_07620</name>
</gene>
<dbReference type="InterPro" id="IPR051612">
    <property type="entry name" value="Teichoic_Acid_Biosynth"/>
</dbReference>
<dbReference type="RefSeq" id="WP_100353561.1">
    <property type="nucleotide sequence ID" value="NZ_PCGR01000002.1"/>
</dbReference>
<dbReference type="InterPro" id="IPR043148">
    <property type="entry name" value="TagF_C"/>
</dbReference>
<dbReference type="InterPro" id="IPR007554">
    <property type="entry name" value="Glycerophosphate_synth"/>
</dbReference>
<keyword evidence="8" id="KW-1185">Reference proteome</keyword>
<keyword evidence="3" id="KW-1003">Cell membrane</keyword>
<keyword evidence="6" id="KW-0472">Membrane</keyword>
<evidence type="ECO:0000313" key="8">
    <source>
        <dbReference type="Proteomes" id="UP000228680"/>
    </source>
</evidence>
<dbReference type="EMBL" id="PCGR01000002">
    <property type="protein sequence ID" value="PJK17015.1"/>
    <property type="molecule type" value="Genomic_DNA"/>
</dbReference>
<comment type="similarity">
    <text evidence="2">Belongs to the CDP-glycerol glycerophosphotransferase family.</text>
</comment>
<accession>A0A2M9F0Q0</accession>
<evidence type="ECO:0000256" key="3">
    <source>
        <dbReference type="ARBA" id="ARBA00022475"/>
    </source>
</evidence>
<name>A0A2M9F0Q0_9BACL</name>
<evidence type="ECO:0000256" key="4">
    <source>
        <dbReference type="ARBA" id="ARBA00022679"/>
    </source>
</evidence>
<dbReference type="Gene3D" id="3.40.50.12580">
    <property type="match status" value="1"/>
</dbReference>
<keyword evidence="5" id="KW-0777">Teichoic acid biosynthesis</keyword>
<dbReference type="AlphaFoldDB" id="A0A2M9F0Q0"/>
<dbReference type="PANTHER" id="PTHR37316">
    <property type="entry name" value="TEICHOIC ACID GLYCEROL-PHOSPHATE PRIMASE"/>
    <property type="match status" value="1"/>
</dbReference>
<evidence type="ECO:0000256" key="6">
    <source>
        <dbReference type="ARBA" id="ARBA00023136"/>
    </source>
</evidence>
<dbReference type="GO" id="GO:0047355">
    <property type="term" value="F:CDP-glycerol glycerophosphotransferase activity"/>
    <property type="evidence" value="ECO:0007669"/>
    <property type="project" value="InterPro"/>
</dbReference>
<evidence type="ECO:0000256" key="5">
    <source>
        <dbReference type="ARBA" id="ARBA00022944"/>
    </source>
</evidence>
<dbReference type="InterPro" id="IPR043149">
    <property type="entry name" value="TagF_N"/>
</dbReference>
<dbReference type="Pfam" id="PF04464">
    <property type="entry name" value="Glyphos_transf"/>
    <property type="match status" value="1"/>
</dbReference>
<sequence>MPVRFAKRLVSYGFRKLFRLFAKFPRQSEVIVFESFHGKQYSCNPRAIYEYMKEQYPGYTFYWSLNKASIPLVAHHNLPVLQRFTFKWIYTMATAKYWVINTRMPRWMQKPEGTVFLQTWHGTPLKKLGLDIEDVKMPGTTTELYRKNFTDETGRWDYLIAPNSYSRDIFRQAFAFNGNMIESGYPRNDVLYTQNQPPTVIFLKSQMGLPTDKKIILYAPTWRDDEYIEVGKYSFQLKLDLQAMKAALGDDFVLLLRMHYLIADHMDLTGFEDFAYNMSGYEDIRDLYLVSDVLITDYSSVYFDYANLKRPVIFYTYDLENYRDSLRGFYVDIERTAPGPLVTTTEQVIEELQSLRERTASHKMEEFNERYCAWEDGRATERVVQEVFGPPSQSAPI</sequence>
<protein>
    <submittedName>
        <fullName evidence="7">CDP-glycerol--glycerophosphate glycerophosphotransferase</fullName>
    </submittedName>
</protein>